<dbReference type="AlphaFoldDB" id="A0A0A8YYC6"/>
<evidence type="ECO:0000313" key="1">
    <source>
        <dbReference type="EMBL" id="JAD31576.1"/>
    </source>
</evidence>
<sequence length="23" mass="2481">MSLQAATPIPVSPQNHTHLFCGM</sequence>
<organism evidence="1">
    <name type="scientific">Arundo donax</name>
    <name type="common">Giant reed</name>
    <name type="synonym">Donax arundinaceus</name>
    <dbReference type="NCBI Taxonomy" id="35708"/>
    <lineage>
        <taxon>Eukaryota</taxon>
        <taxon>Viridiplantae</taxon>
        <taxon>Streptophyta</taxon>
        <taxon>Embryophyta</taxon>
        <taxon>Tracheophyta</taxon>
        <taxon>Spermatophyta</taxon>
        <taxon>Magnoliopsida</taxon>
        <taxon>Liliopsida</taxon>
        <taxon>Poales</taxon>
        <taxon>Poaceae</taxon>
        <taxon>PACMAD clade</taxon>
        <taxon>Arundinoideae</taxon>
        <taxon>Arundineae</taxon>
        <taxon>Arundo</taxon>
    </lineage>
</organism>
<accession>A0A0A8YYC6</accession>
<reference evidence="1" key="1">
    <citation type="submission" date="2014-09" db="EMBL/GenBank/DDBJ databases">
        <authorList>
            <person name="Magalhaes I.L.F."/>
            <person name="Oliveira U."/>
            <person name="Santos F.R."/>
            <person name="Vidigal T.H.D.A."/>
            <person name="Brescovit A.D."/>
            <person name="Santos A.J."/>
        </authorList>
    </citation>
    <scope>NUCLEOTIDE SEQUENCE</scope>
    <source>
        <tissue evidence="1">Shoot tissue taken approximately 20 cm above the soil surface</tissue>
    </source>
</reference>
<dbReference type="EMBL" id="GBRH01266319">
    <property type="protein sequence ID" value="JAD31576.1"/>
    <property type="molecule type" value="Transcribed_RNA"/>
</dbReference>
<proteinExistence type="predicted"/>
<protein>
    <submittedName>
        <fullName evidence="1">Uncharacterized protein</fullName>
    </submittedName>
</protein>
<reference evidence="1" key="2">
    <citation type="journal article" date="2015" name="Data Brief">
        <title>Shoot transcriptome of the giant reed, Arundo donax.</title>
        <authorList>
            <person name="Barrero R.A."/>
            <person name="Guerrero F.D."/>
            <person name="Moolhuijzen P."/>
            <person name="Goolsby J.A."/>
            <person name="Tidwell J."/>
            <person name="Bellgard S.E."/>
            <person name="Bellgard M.I."/>
        </authorList>
    </citation>
    <scope>NUCLEOTIDE SEQUENCE</scope>
    <source>
        <tissue evidence="1">Shoot tissue taken approximately 20 cm above the soil surface</tissue>
    </source>
</reference>
<name>A0A0A8YYC6_ARUDO</name>